<sequence length="281" mass="33163">MFLPDKDFFIRRKTVLLTGEGREKVHTLKITGTKVPELFSSENTIFESWTKINGFYGKIENPKNKEEYWKNIESKLISFVNEKTNINFEGYSPDRRDVFDCEMFGGVPDGESFNEKGRVDSILEIKTPNSEKFEVIKEKTFNAYLLQLGLYLYLRNLDTGYLCIIGLGKKWKIRGERLASFLENNKEDAPIDVFCEGPRRTFLFSKFEELNNSPFDFDILESRRYVSYGHELHLLKVKIDMSKYSKIIEKCSKWYQKYQYVSPKVDPFIDDNFLDLLWKAR</sequence>
<dbReference type="SUPFAM" id="SSF52980">
    <property type="entry name" value="Restriction endonuclease-like"/>
    <property type="match status" value="1"/>
</dbReference>
<reference evidence="2" key="1">
    <citation type="submission" date="2016-04" db="EMBL/GenBank/DDBJ databases">
        <authorList>
            <person name="Quiroz-Castaneda R.E."/>
            <person name="Martinez-Ocampo F."/>
        </authorList>
    </citation>
    <scope>NUCLEOTIDE SEQUENCE [LARGE SCALE GENOMIC DNA]</scope>
    <source>
        <strain evidence="2">INIFAP01</strain>
    </source>
</reference>
<accession>A0A1A9QCK1</accession>
<dbReference type="STRING" id="432608.A6V39_05460"/>
<dbReference type="InterPro" id="IPR011335">
    <property type="entry name" value="Restrct_endonuc-II-like"/>
</dbReference>
<dbReference type="RefSeq" id="WP_187150729.1">
    <property type="nucleotide sequence ID" value="NZ_LWUJ01000016.1"/>
</dbReference>
<dbReference type="EMBL" id="LWUJ01000016">
    <property type="protein sequence ID" value="OAL09741.1"/>
    <property type="molecule type" value="Genomic_DNA"/>
</dbReference>
<dbReference type="Gene3D" id="3.90.320.10">
    <property type="match status" value="1"/>
</dbReference>
<proteinExistence type="predicted"/>
<dbReference type="Proteomes" id="UP000077623">
    <property type="component" value="Unassembled WGS sequence"/>
</dbReference>
<dbReference type="AlphaFoldDB" id="A0A1A9QCK1"/>
<evidence type="ECO:0000313" key="2">
    <source>
        <dbReference type="Proteomes" id="UP000077623"/>
    </source>
</evidence>
<gene>
    <name evidence="1" type="ORF">A6V39_05460</name>
</gene>
<comment type="caution">
    <text evidence="1">The sequence shown here is derived from an EMBL/GenBank/DDBJ whole genome shotgun (WGS) entry which is preliminary data.</text>
</comment>
<organism evidence="1 2">
    <name type="scientific">Candidatus Mycoplasma haematobovis</name>
    <dbReference type="NCBI Taxonomy" id="432608"/>
    <lineage>
        <taxon>Bacteria</taxon>
        <taxon>Bacillati</taxon>
        <taxon>Mycoplasmatota</taxon>
        <taxon>Mollicutes</taxon>
        <taxon>Mycoplasmataceae</taxon>
        <taxon>Mycoplasma</taxon>
    </lineage>
</organism>
<evidence type="ECO:0000313" key="1">
    <source>
        <dbReference type="EMBL" id="OAL09741.1"/>
    </source>
</evidence>
<name>A0A1A9QCK1_9MOLU</name>
<evidence type="ECO:0008006" key="3">
    <source>
        <dbReference type="Google" id="ProtNLM"/>
    </source>
</evidence>
<keyword evidence="2" id="KW-1185">Reference proteome</keyword>
<protein>
    <recommendedName>
        <fullName evidence="3">YqaJ viral recombinase domain-containing protein</fullName>
    </recommendedName>
</protein>
<dbReference type="InterPro" id="IPR011604">
    <property type="entry name" value="PDDEXK-like_dom_sf"/>
</dbReference>